<dbReference type="KEGG" id="nsh:GXM_06228"/>
<dbReference type="EMBL" id="CP045226">
    <property type="protein sequence ID" value="QFS48734.1"/>
    <property type="molecule type" value="Genomic_DNA"/>
</dbReference>
<reference evidence="2 3" key="1">
    <citation type="submission" date="2019-10" db="EMBL/GenBank/DDBJ databases">
        <title>Genomic and transcriptomic insights into the perfect genentic adaptation of a filamentous nitrogen-fixing cyanobacterium to rice fields.</title>
        <authorList>
            <person name="Chen Z."/>
        </authorList>
    </citation>
    <scope>NUCLEOTIDE SEQUENCE [LARGE SCALE GENOMIC DNA]</scope>
    <source>
        <strain evidence="2">CCNUC1</strain>
    </source>
</reference>
<gene>
    <name evidence="2" type="ORF">GXM_06228</name>
</gene>
<evidence type="ECO:0000256" key="1">
    <source>
        <dbReference type="SAM" id="MobiDB-lite"/>
    </source>
</evidence>
<sequence length="41" mass="4745">MECNSRTNLGMRQIKPIRNSQWATLEDATSERPATKRAIRN</sequence>
<accession>A0A5P8W7V0</accession>
<dbReference type="AlphaFoldDB" id="A0A5P8W7V0"/>
<protein>
    <submittedName>
        <fullName evidence="2">Uncharacterized protein</fullName>
    </submittedName>
</protein>
<evidence type="ECO:0000313" key="3">
    <source>
        <dbReference type="Proteomes" id="UP000326678"/>
    </source>
</evidence>
<evidence type="ECO:0000313" key="2">
    <source>
        <dbReference type="EMBL" id="QFS48734.1"/>
    </source>
</evidence>
<proteinExistence type="predicted"/>
<dbReference type="Proteomes" id="UP000326678">
    <property type="component" value="Chromosome Gxm1"/>
</dbReference>
<organism evidence="2 3">
    <name type="scientific">Nostoc sphaeroides CCNUC1</name>
    <dbReference type="NCBI Taxonomy" id="2653204"/>
    <lineage>
        <taxon>Bacteria</taxon>
        <taxon>Bacillati</taxon>
        <taxon>Cyanobacteriota</taxon>
        <taxon>Cyanophyceae</taxon>
        <taxon>Nostocales</taxon>
        <taxon>Nostocaceae</taxon>
        <taxon>Nostoc</taxon>
    </lineage>
</organism>
<name>A0A5P8W7V0_9NOSO</name>
<keyword evidence="3" id="KW-1185">Reference proteome</keyword>
<feature type="region of interest" description="Disordered" evidence="1">
    <location>
        <begin position="22"/>
        <end position="41"/>
    </location>
</feature>